<name>A0A6G1D4U4_9ORYZ</name>
<comment type="caution">
    <text evidence="1">The sequence shown here is derived from an EMBL/GenBank/DDBJ whole genome shotgun (WGS) entry which is preliminary data.</text>
</comment>
<dbReference type="AlphaFoldDB" id="A0A6G1D4U4"/>
<accession>A0A6G1D4U4</accession>
<dbReference type="EMBL" id="SPHZ02000007">
    <property type="protein sequence ID" value="KAF0907420.1"/>
    <property type="molecule type" value="Genomic_DNA"/>
</dbReference>
<evidence type="ECO:0000313" key="2">
    <source>
        <dbReference type="Proteomes" id="UP000479710"/>
    </source>
</evidence>
<keyword evidence="2" id="KW-1185">Reference proteome</keyword>
<gene>
    <name evidence="1" type="ORF">E2562_017361</name>
</gene>
<evidence type="ECO:0000313" key="1">
    <source>
        <dbReference type="EMBL" id="KAF0907420.1"/>
    </source>
</evidence>
<reference evidence="1 2" key="1">
    <citation type="submission" date="2019-11" db="EMBL/GenBank/DDBJ databases">
        <title>Whole genome sequence of Oryza granulata.</title>
        <authorList>
            <person name="Li W."/>
        </authorList>
    </citation>
    <scope>NUCLEOTIDE SEQUENCE [LARGE SCALE GENOMIC DNA]</scope>
    <source>
        <strain evidence="2">cv. Menghai</strain>
        <tissue evidence="1">Leaf</tissue>
    </source>
</reference>
<proteinExistence type="predicted"/>
<protein>
    <submittedName>
        <fullName evidence="1">Uncharacterized protein</fullName>
    </submittedName>
</protein>
<organism evidence="1 2">
    <name type="scientific">Oryza meyeriana var. granulata</name>
    <dbReference type="NCBI Taxonomy" id="110450"/>
    <lineage>
        <taxon>Eukaryota</taxon>
        <taxon>Viridiplantae</taxon>
        <taxon>Streptophyta</taxon>
        <taxon>Embryophyta</taxon>
        <taxon>Tracheophyta</taxon>
        <taxon>Spermatophyta</taxon>
        <taxon>Magnoliopsida</taxon>
        <taxon>Liliopsida</taxon>
        <taxon>Poales</taxon>
        <taxon>Poaceae</taxon>
        <taxon>BOP clade</taxon>
        <taxon>Oryzoideae</taxon>
        <taxon>Oryzeae</taxon>
        <taxon>Oryzinae</taxon>
        <taxon>Oryza</taxon>
        <taxon>Oryza meyeriana</taxon>
    </lineage>
</organism>
<dbReference type="Proteomes" id="UP000479710">
    <property type="component" value="Unassembled WGS sequence"/>
</dbReference>
<sequence length="110" mass="12707">MSPVTALLVGAAAPAPAVASWRPSRNLLTRGKLRYKIGTDIKDIKNRINEVSERRGRYELHVSLTPNMEKIFKNMLRQFGKEKYHNINEATWGEAQLINELKEFFQDKSY</sequence>